<dbReference type="EMBL" id="JACCBX010000019">
    <property type="protein sequence ID" value="NYE09148.1"/>
    <property type="molecule type" value="Genomic_DNA"/>
</dbReference>
<feature type="binding site" evidence="2">
    <location>
        <position position="351"/>
    </location>
    <ligand>
        <name>Zn(2+)</name>
        <dbReference type="ChEBI" id="CHEBI:29105"/>
        <note>catalytic</note>
    </ligand>
</feature>
<dbReference type="Pfam" id="PF01433">
    <property type="entry name" value="Peptidase_M1"/>
    <property type="match status" value="1"/>
</dbReference>
<name>A0A852TQ16_9BACI</name>
<dbReference type="Proteomes" id="UP000548423">
    <property type="component" value="Unassembled WGS sequence"/>
</dbReference>
<protein>
    <recommendedName>
        <fullName evidence="3">Peptidase M1 membrane alanine aminopeptidase domain-containing protein</fullName>
    </recommendedName>
</protein>
<feature type="binding site" evidence="2">
    <location>
        <position position="374"/>
    </location>
    <ligand>
        <name>Zn(2+)</name>
        <dbReference type="ChEBI" id="CHEBI:29105"/>
        <note>catalytic</note>
    </ligand>
</feature>
<organism evidence="4 5">
    <name type="scientific">Neobacillus niacini</name>
    <dbReference type="NCBI Taxonomy" id="86668"/>
    <lineage>
        <taxon>Bacteria</taxon>
        <taxon>Bacillati</taxon>
        <taxon>Bacillota</taxon>
        <taxon>Bacilli</taxon>
        <taxon>Bacillales</taxon>
        <taxon>Bacillaceae</taxon>
        <taxon>Neobacillus</taxon>
    </lineage>
</organism>
<dbReference type="Gene3D" id="1.10.390.10">
    <property type="entry name" value="Neutral Protease Domain 2"/>
    <property type="match status" value="1"/>
</dbReference>
<dbReference type="AlphaFoldDB" id="A0A852TQ16"/>
<dbReference type="PANTHER" id="PTHR45726:SF3">
    <property type="entry name" value="LEUKOTRIENE A-4 HYDROLASE"/>
    <property type="match status" value="1"/>
</dbReference>
<accession>A0A852TQ16</accession>
<evidence type="ECO:0000313" key="5">
    <source>
        <dbReference type="Proteomes" id="UP000548423"/>
    </source>
</evidence>
<comment type="caution">
    <text evidence="4">The sequence shown here is derived from an EMBL/GenBank/DDBJ whole genome shotgun (WGS) entry which is preliminary data.</text>
</comment>
<proteinExistence type="predicted"/>
<reference evidence="5" key="1">
    <citation type="submission" date="2020-07" db="EMBL/GenBank/DDBJ databases">
        <authorList>
            <person name="Partida-Martinez L."/>
            <person name="Huntemann M."/>
            <person name="Clum A."/>
            <person name="Wang J."/>
            <person name="Palaniappan K."/>
            <person name="Ritter S."/>
            <person name="Chen I.-M."/>
            <person name="Stamatis D."/>
            <person name="Reddy T."/>
            <person name="O'Malley R."/>
            <person name="Daum C."/>
            <person name="Shapiro N."/>
            <person name="Ivanova N."/>
            <person name="Kyrpides N."/>
            <person name="Woyke T."/>
        </authorList>
    </citation>
    <scope>NUCLEOTIDE SEQUENCE [LARGE SCALE GENOMIC DNA]</scope>
    <source>
        <strain evidence="5">AT2.8</strain>
    </source>
</reference>
<feature type="domain" description="Peptidase M1 membrane alanine aminopeptidase" evidence="3">
    <location>
        <begin position="294"/>
        <end position="494"/>
    </location>
</feature>
<dbReference type="CDD" id="cd09604">
    <property type="entry name" value="M1_APN_like"/>
    <property type="match status" value="1"/>
</dbReference>
<evidence type="ECO:0000256" key="1">
    <source>
        <dbReference type="PIRSR" id="PIRSR634015-1"/>
    </source>
</evidence>
<dbReference type="PANTHER" id="PTHR45726">
    <property type="entry name" value="LEUKOTRIENE A-4 HYDROLASE"/>
    <property type="match status" value="1"/>
</dbReference>
<feature type="active site" description="Proton donor" evidence="1">
    <location>
        <position position="435"/>
    </location>
</feature>
<evidence type="ECO:0000259" key="3">
    <source>
        <dbReference type="Pfam" id="PF01433"/>
    </source>
</evidence>
<evidence type="ECO:0000313" key="4">
    <source>
        <dbReference type="EMBL" id="NYE09148.1"/>
    </source>
</evidence>
<keyword evidence="2" id="KW-0862">Zinc</keyword>
<dbReference type="SUPFAM" id="SSF55486">
    <property type="entry name" value="Metalloproteases ('zincins'), catalytic domain"/>
    <property type="match status" value="1"/>
</dbReference>
<evidence type="ECO:0000256" key="2">
    <source>
        <dbReference type="PIRSR" id="PIRSR634015-3"/>
    </source>
</evidence>
<dbReference type="GO" id="GO:0008237">
    <property type="term" value="F:metallopeptidase activity"/>
    <property type="evidence" value="ECO:0007669"/>
    <property type="project" value="InterPro"/>
</dbReference>
<dbReference type="InterPro" id="IPR027268">
    <property type="entry name" value="Peptidase_M4/M1_CTD_sf"/>
</dbReference>
<reference evidence="5" key="2">
    <citation type="submission" date="2020-08" db="EMBL/GenBank/DDBJ databases">
        <title>The Agave Microbiome: Exploring the role of microbial communities in plant adaptations to desert environments.</title>
        <authorList>
            <person name="Partida-Martinez L.P."/>
        </authorList>
    </citation>
    <scope>NUCLEOTIDE SEQUENCE [LARGE SCALE GENOMIC DNA]</scope>
    <source>
        <strain evidence="5">AT2.8</strain>
    </source>
</reference>
<keyword evidence="2" id="KW-0479">Metal-binding</keyword>
<sequence length="504" mass="57439">MNKGEIKKGRVYWLAAILIALAVLLSGCKENNSKETTGTNKNQPSVAKEFIPTEYDSTVTVNVEEKTIAGTLKVKSTNNTGKDQDKIYFHVYPNQFREDVDLLGGFWRQIIDENSEPGSMEVTEVQADGTKGNFEIKDTVLEIPLDKWKMGQTIDLELKFSMKVPKNNGRFTYDENAIWLGNWIPIQAVYDERGWVTDPYHSIGDPFYSQVGKYRVNVTVPSNYQVASTGKEEDGVKEQDGSMMYTTTIDNVRDFAMVIMDENYQKLSEQVGETTVNTWYLASDSQEAAKKNHEAGIKALSYFSKVYGPYPYPEYDIVRTGMFTAMEFPGLIYLPKNILESNETEIGSVVHETAHQWWYGMVGNDEVKEPWLDEAMATYSSTRFMLEEFPEHGAGQLEMRKVMTQGTEVHERGGLFIGSSVDKFKNIGTYSQLVYQKGALMLEDLEKVIGKEKMDQLLQNYFKEYQYKIATGSDFISVFSEDLGPEAKEYFENWLSGKETEFKQ</sequence>
<dbReference type="GO" id="GO:0008270">
    <property type="term" value="F:zinc ion binding"/>
    <property type="evidence" value="ECO:0007669"/>
    <property type="project" value="InterPro"/>
</dbReference>
<feature type="binding site" evidence="2">
    <location>
        <position position="355"/>
    </location>
    <ligand>
        <name>Zn(2+)</name>
        <dbReference type="ChEBI" id="CHEBI:29105"/>
        <note>catalytic</note>
    </ligand>
</feature>
<dbReference type="PROSITE" id="PS51257">
    <property type="entry name" value="PROKAR_LIPOPROTEIN"/>
    <property type="match status" value="1"/>
</dbReference>
<gene>
    <name evidence="4" type="ORF">F4694_006005</name>
</gene>
<comment type="cofactor">
    <cofactor evidence="2">
        <name>Zn(2+)</name>
        <dbReference type="ChEBI" id="CHEBI:29105"/>
    </cofactor>
    <text evidence="2">Binds 1 zinc ion per subunit.</text>
</comment>
<dbReference type="InterPro" id="IPR014782">
    <property type="entry name" value="Peptidase_M1_dom"/>
</dbReference>
<dbReference type="InterPro" id="IPR034015">
    <property type="entry name" value="M1_LTA4H"/>
</dbReference>
<feature type="active site" description="Proton acceptor" evidence="1">
    <location>
        <position position="352"/>
    </location>
</feature>